<keyword evidence="3" id="KW-1185">Reference proteome</keyword>
<evidence type="ECO:0000313" key="3">
    <source>
        <dbReference type="Proteomes" id="UP000184032"/>
    </source>
</evidence>
<sequence>MYLMYRISNESNISKKLLKKVGLLSIGWYSIVESGYYDEVIEKINYLNKYEFSKYFMELGQKLNYDSMTRNRSYFLYNFLRLRPSDYVVVAESGVFNIYKVVGTPYSNSKSTDNIRRYDIGFLVKVERVFEDVPRSEYLTSRLNSALKFRGTNLVLDDWESDIKIVMKNIEKKEPVFSMRPIKNNIAKRVHEHILKKLDENQFEILIKEYLRKIGSSEPKIPSKQKKNSRNDSIADIDVIAPFNKIGAIIYVQAKHHDGVSDRYGIEQLIGYVL</sequence>
<accession>A0A1M5PLG7</accession>
<reference evidence="3" key="1">
    <citation type="submission" date="2016-11" db="EMBL/GenBank/DDBJ databases">
        <authorList>
            <person name="Varghese N."/>
            <person name="Submissions S."/>
        </authorList>
    </citation>
    <scope>NUCLEOTIDE SEQUENCE [LARGE SCALE GENOMIC DNA]</scope>
    <source>
        <strain evidence="3">DSM 21120</strain>
    </source>
</reference>
<dbReference type="GO" id="GO:0009307">
    <property type="term" value="P:DNA restriction-modification system"/>
    <property type="evidence" value="ECO:0007669"/>
    <property type="project" value="InterPro"/>
</dbReference>
<dbReference type="STRING" id="1120995.SAMN02745245_00378"/>
<dbReference type="RefSeq" id="WP_073183190.1">
    <property type="nucleotide sequence ID" value="NZ_FQXI01000001.1"/>
</dbReference>
<keyword evidence="2" id="KW-0378">Hydrolase</keyword>
<dbReference type="GO" id="GO:0003677">
    <property type="term" value="F:DNA binding"/>
    <property type="evidence" value="ECO:0007669"/>
    <property type="project" value="InterPro"/>
</dbReference>
<dbReference type="Pfam" id="PF04471">
    <property type="entry name" value="Mrr_cat"/>
    <property type="match status" value="1"/>
</dbReference>
<evidence type="ECO:0000313" key="2">
    <source>
        <dbReference type="EMBL" id="SHH02591.1"/>
    </source>
</evidence>
<proteinExistence type="predicted"/>
<dbReference type="InterPro" id="IPR007560">
    <property type="entry name" value="Restrct_endonuc_IV_Mrr"/>
</dbReference>
<dbReference type="EMBL" id="FQXI01000001">
    <property type="protein sequence ID" value="SHH02591.1"/>
    <property type="molecule type" value="Genomic_DNA"/>
</dbReference>
<keyword evidence="2" id="KW-0540">Nuclease</keyword>
<dbReference type="OrthoDB" id="891863at2"/>
<organism evidence="2 3">
    <name type="scientific">Anaerosphaera aminiphila DSM 21120</name>
    <dbReference type="NCBI Taxonomy" id="1120995"/>
    <lineage>
        <taxon>Bacteria</taxon>
        <taxon>Bacillati</taxon>
        <taxon>Bacillota</taxon>
        <taxon>Tissierellia</taxon>
        <taxon>Tissierellales</taxon>
        <taxon>Peptoniphilaceae</taxon>
        <taxon>Anaerosphaera</taxon>
    </lineage>
</organism>
<dbReference type="GO" id="GO:0004519">
    <property type="term" value="F:endonuclease activity"/>
    <property type="evidence" value="ECO:0007669"/>
    <property type="project" value="UniProtKB-KW"/>
</dbReference>
<gene>
    <name evidence="2" type="ORF">SAMN02745245_00378</name>
</gene>
<feature type="domain" description="Restriction endonuclease type IV Mrr" evidence="1">
    <location>
        <begin position="195"/>
        <end position="272"/>
    </location>
</feature>
<dbReference type="Proteomes" id="UP000184032">
    <property type="component" value="Unassembled WGS sequence"/>
</dbReference>
<protein>
    <submittedName>
        <fullName evidence="2">Restriction endonuclease</fullName>
    </submittedName>
</protein>
<name>A0A1M5PLG7_9FIRM</name>
<dbReference type="AlphaFoldDB" id="A0A1M5PLG7"/>
<evidence type="ECO:0000259" key="1">
    <source>
        <dbReference type="Pfam" id="PF04471"/>
    </source>
</evidence>
<keyword evidence="2" id="KW-0255">Endonuclease</keyword>